<dbReference type="InterPro" id="IPR002881">
    <property type="entry name" value="DUF58"/>
</dbReference>
<name>A0A3A1UYS1_9BACL</name>
<dbReference type="PANTHER" id="PTHR34351">
    <property type="entry name" value="SLR1927 PROTEIN-RELATED"/>
    <property type="match status" value="1"/>
</dbReference>
<keyword evidence="3" id="KW-1185">Reference proteome</keyword>
<evidence type="ECO:0000313" key="3">
    <source>
        <dbReference type="Proteomes" id="UP000266482"/>
    </source>
</evidence>
<dbReference type="Pfam" id="PF01882">
    <property type="entry name" value="DUF58"/>
    <property type="match status" value="1"/>
</dbReference>
<gene>
    <name evidence="2" type="ORF">D3P08_09425</name>
</gene>
<dbReference type="EMBL" id="QXQA01000004">
    <property type="protein sequence ID" value="RIX53638.1"/>
    <property type="molecule type" value="Genomic_DNA"/>
</dbReference>
<sequence>MFILWFVLTSAAVLYGQSLLFRKLVLRRLTYKRQFRQKTCVRGEEIELVEQLENRKWLPVPWLRVESQLSAHLGFRKGENFDVSRGELYQNHRSFFSLGGYTRVTRTHRITPLRRGCYSLSTVTLTGGDLLGNTYRHTQIPLEGELIVYPKPAEVPFRELPTRSWQGEHSVRRFIVPDPFVVAGAREYQPGDTMKQVNWKASARTGTLQVHQYDYTADRNIMLIVNVDDAEGMWRSVSNEELIEQGIEWAAGAAEAAISQGMEVGFTANMPLAGSLESARIEPDRGYEHLTALYEAMARLKLTRTEPFLSLLEREALLAYANRDVLVISSYWNEELEDAAIRLRANGNSVTVWELLAEERQSDFEADLTASRVEGGRSA</sequence>
<dbReference type="Proteomes" id="UP000266482">
    <property type="component" value="Unassembled WGS sequence"/>
</dbReference>
<accession>A0A3A1UYS1</accession>
<dbReference type="AlphaFoldDB" id="A0A3A1UYS1"/>
<reference evidence="2 3" key="1">
    <citation type="submission" date="2018-09" db="EMBL/GenBank/DDBJ databases">
        <title>Paenibacillus aracenensis nov. sp. isolated from a cave in southern Spain.</title>
        <authorList>
            <person name="Jurado V."/>
            <person name="Gutierrez-Patricio S."/>
            <person name="Gonzalez-Pimentel J.L."/>
            <person name="Miller A.Z."/>
            <person name="Laiz L."/>
            <person name="Saiz-Jimenez C."/>
        </authorList>
    </citation>
    <scope>NUCLEOTIDE SEQUENCE [LARGE SCALE GENOMIC DNA]</scope>
    <source>
        <strain evidence="2 3">DSM 22867</strain>
    </source>
</reference>
<proteinExistence type="predicted"/>
<feature type="domain" description="DUF58" evidence="1">
    <location>
        <begin position="185"/>
        <end position="346"/>
    </location>
</feature>
<evidence type="ECO:0000313" key="2">
    <source>
        <dbReference type="EMBL" id="RIX53638.1"/>
    </source>
</evidence>
<protein>
    <submittedName>
        <fullName evidence="2">DUF58 domain-containing protein</fullName>
    </submittedName>
</protein>
<comment type="caution">
    <text evidence="2">The sequence shown here is derived from an EMBL/GenBank/DDBJ whole genome shotgun (WGS) entry which is preliminary data.</text>
</comment>
<dbReference type="OrthoDB" id="9789943at2"/>
<evidence type="ECO:0000259" key="1">
    <source>
        <dbReference type="Pfam" id="PF01882"/>
    </source>
</evidence>
<organism evidence="2 3">
    <name type="scientific">Paenibacillus nanensis</name>
    <dbReference type="NCBI Taxonomy" id="393251"/>
    <lineage>
        <taxon>Bacteria</taxon>
        <taxon>Bacillati</taxon>
        <taxon>Bacillota</taxon>
        <taxon>Bacilli</taxon>
        <taxon>Bacillales</taxon>
        <taxon>Paenibacillaceae</taxon>
        <taxon>Paenibacillus</taxon>
    </lineage>
</organism>
<dbReference type="RefSeq" id="WP_119599308.1">
    <property type="nucleotide sequence ID" value="NZ_QXQA01000004.1"/>
</dbReference>
<dbReference type="PANTHER" id="PTHR34351:SF2">
    <property type="entry name" value="DUF58 DOMAIN-CONTAINING PROTEIN"/>
    <property type="match status" value="1"/>
</dbReference>